<keyword evidence="10" id="KW-0325">Glycoprotein</keyword>
<dbReference type="GO" id="GO:0005794">
    <property type="term" value="C:Golgi apparatus"/>
    <property type="evidence" value="ECO:0007669"/>
    <property type="project" value="TreeGrafter"/>
</dbReference>
<dbReference type="InterPro" id="IPR027791">
    <property type="entry name" value="Galactosyl_T_C"/>
</dbReference>
<dbReference type="InterPro" id="IPR003859">
    <property type="entry name" value="Galactosyl_T"/>
</dbReference>
<keyword evidence="9" id="KW-0472">Membrane</keyword>
<accession>A0A7S3Q997</accession>
<dbReference type="InterPro" id="IPR036020">
    <property type="entry name" value="WW_dom_sf"/>
</dbReference>
<keyword evidence="4" id="KW-0328">Glycosyltransferase</keyword>
<evidence type="ECO:0000256" key="7">
    <source>
        <dbReference type="ARBA" id="ARBA00022968"/>
    </source>
</evidence>
<protein>
    <recommendedName>
        <fullName evidence="12">WW domain-containing protein</fullName>
    </recommendedName>
</protein>
<dbReference type="UniPathway" id="UPA00378"/>
<dbReference type="GO" id="GO:0005975">
    <property type="term" value="P:carbohydrate metabolic process"/>
    <property type="evidence" value="ECO:0007669"/>
    <property type="project" value="InterPro"/>
</dbReference>
<evidence type="ECO:0000256" key="1">
    <source>
        <dbReference type="ARBA" id="ARBA00004606"/>
    </source>
</evidence>
<name>A0A7S3Q997_9STRA</name>
<evidence type="ECO:0000313" key="13">
    <source>
        <dbReference type="EMBL" id="CAE0469854.1"/>
    </source>
</evidence>
<evidence type="ECO:0000256" key="2">
    <source>
        <dbReference type="ARBA" id="ARBA00004922"/>
    </source>
</evidence>
<dbReference type="PROSITE" id="PS50020">
    <property type="entry name" value="WW_DOMAIN_2"/>
    <property type="match status" value="1"/>
</dbReference>
<reference evidence="13" key="1">
    <citation type="submission" date="2021-01" db="EMBL/GenBank/DDBJ databases">
        <authorList>
            <person name="Corre E."/>
            <person name="Pelletier E."/>
            <person name="Niang G."/>
            <person name="Scheremetjew M."/>
            <person name="Finn R."/>
            <person name="Kale V."/>
            <person name="Holt S."/>
            <person name="Cochrane G."/>
            <person name="Meng A."/>
            <person name="Brown T."/>
            <person name="Cohen L."/>
        </authorList>
    </citation>
    <scope>NUCLEOTIDE SEQUENCE</scope>
    <source>
        <strain evidence="13">MM31A-1</strain>
    </source>
</reference>
<feature type="compositionally biased region" description="Polar residues" evidence="11">
    <location>
        <begin position="36"/>
        <end position="48"/>
    </location>
</feature>
<keyword evidence="5" id="KW-0808">Transferase</keyword>
<feature type="compositionally biased region" description="Low complexity" evidence="11">
    <location>
        <begin position="58"/>
        <end position="78"/>
    </location>
</feature>
<evidence type="ECO:0000256" key="9">
    <source>
        <dbReference type="ARBA" id="ARBA00023136"/>
    </source>
</evidence>
<sequence>MADPSSNDNDNLPLPPGWSKGFSRSQKRNYYCHAASNHTQWHFPTNSEALDPLKAKARLASAKPKSASSSSSSSQKRQQPGRNGNDKQSAASSSFEQAKKRSRLRDSKHTSSSNSGSSEINDDASCVAIIVPYRDVHAAQNRARHLQQFIPRMHTFLQAQVAKGTMSDYHIYIVEQSNDNRKFNRGKLLNIGFDIARKNKCRKTKANTKLVNHDVFIFHDVDLLPSDVLGSYYTQFPSVPIHIARVWDRYSNNPKYFGGIVSFSESDMKRINGYPNTFWGWGGEDDEMQLRCEKLGIKWEKPQVPRNYNSATSAPLITDLEQMDLKEKLSFLRQNKKWKCMVKWEALEEHETTWRRNGLADLNYSVLKMTDLDERVKNGGGGSGGRSRATKITVDVKLNANHWANEKCSMDYVYSG</sequence>
<gene>
    <name evidence="13" type="ORF">CDEB00056_LOCUS14707</name>
</gene>
<evidence type="ECO:0000256" key="3">
    <source>
        <dbReference type="ARBA" id="ARBA00005735"/>
    </source>
</evidence>
<dbReference type="AlphaFoldDB" id="A0A7S3Q997"/>
<feature type="domain" description="WW" evidence="12">
    <location>
        <begin position="12"/>
        <end position="46"/>
    </location>
</feature>
<dbReference type="Gene3D" id="2.20.70.10">
    <property type="match status" value="1"/>
</dbReference>
<evidence type="ECO:0000256" key="5">
    <source>
        <dbReference type="ARBA" id="ARBA00022679"/>
    </source>
</evidence>
<dbReference type="PRINTS" id="PR02050">
    <property type="entry name" value="B14GALTRFASE"/>
</dbReference>
<evidence type="ECO:0000256" key="11">
    <source>
        <dbReference type="SAM" id="MobiDB-lite"/>
    </source>
</evidence>
<keyword evidence="6" id="KW-0812">Transmembrane</keyword>
<dbReference type="SUPFAM" id="SSF51045">
    <property type="entry name" value="WW domain"/>
    <property type="match status" value="1"/>
</dbReference>
<keyword evidence="8" id="KW-1133">Transmembrane helix</keyword>
<dbReference type="GO" id="GO:0008378">
    <property type="term" value="F:galactosyltransferase activity"/>
    <property type="evidence" value="ECO:0007669"/>
    <property type="project" value="TreeGrafter"/>
</dbReference>
<feature type="compositionally biased region" description="Polar residues" evidence="11">
    <location>
        <begin position="1"/>
        <end position="10"/>
    </location>
</feature>
<comment type="subcellular location">
    <subcellularLocation>
        <location evidence="1">Membrane</location>
        <topology evidence="1">Single-pass type II membrane protein</topology>
    </subcellularLocation>
</comment>
<keyword evidence="7" id="KW-0735">Signal-anchor</keyword>
<dbReference type="GO" id="GO:0016020">
    <property type="term" value="C:membrane"/>
    <property type="evidence" value="ECO:0007669"/>
    <property type="project" value="UniProtKB-SubCell"/>
</dbReference>
<comment type="pathway">
    <text evidence="2">Protein modification; protein glycosylation.</text>
</comment>
<dbReference type="InterPro" id="IPR027995">
    <property type="entry name" value="Galactosyl_T_N"/>
</dbReference>
<dbReference type="SUPFAM" id="SSF53448">
    <property type="entry name" value="Nucleotide-diphospho-sugar transferases"/>
    <property type="match status" value="1"/>
</dbReference>
<dbReference type="Gene3D" id="3.90.550.10">
    <property type="entry name" value="Spore Coat Polysaccharide Biosynthesis Protein SpsA, Chain A"/>
    <property type="match status" value="1"/>
</dbReference>
<organism evidence="13">
    <name type="scientific">Chaetoceros debilis</name>
    <dbReference type="NCBI Taxonomy" id="122233"/>
    <lineage>
        <taxon>Eukaryota</taxon>
        <taxon>Sar</taxon>
        <taxon>Stramenopiles</taxon>
        <taxon>Ochrophyta</taxon>
        <taxon>Bacillariophyta</taxon>
        <taxon>Coscinodiscophyceae</taxon>
        <taxon>Chaetocerotophycidae</taxon>
        <taxon>Chaetocerotales</taxon>
        <taxon>Chaetocerotaceae</taxon>
        <taxon>Chaetoceros</taxon>
    </lineage>
</organism>
<dbReference type="InterPro" id="IPR001202">
    <property type="entry name" value="WW_dom"/>
</dbReference>
<dbReference type="Pfam" id="PF13733">
    <property type="entry name" value="Glyco_transf_7N"/>
    <property type="match status" value="1"/>
</dbReference>
<feature type="region of interest" description="Disordered" evidence="11">
    <location>
        <begin position="1"/>
        <end position="120"/>
    </location>
</feature>
<dbReference type="InterPro" id="IPR029044">
    <property type="entry name" value="Nucleotide-diphossugar_trans"/>
</dbReference>
<evidence type="ECO:0000259" key="12">
    <source>
        <dbReference type="PROSITE" id="PS50020"/>
    </source>
</evidence>
<dbReference type="EMBL" id="HBIO01019124">
    <property type="protein sequence ID" value="CAE0469854.1"/>
    <property type="molecule type" value="Transcribed_RNA"/>
</dbReference>
<dbReference type="PANTHER" id="PTHR19300">
    <property type="entry name" value="BETA-1,4-GALACTOSYLTRANSFERASE"/>
    <property type="match status" value="1"/>
</dbReference>
<dbReference type="PANTHER" id="PTHR19300:SF57">
    <property type="entry name" value="BETA-1,4-N-ACETYLGALACTOSAMINYLTRANSFERASE"/>
    <property type="match status" value="1"/>
</dbReference>
<evidence type="ECO:0000256" key="4">
    <source>
        <dbReference type="ARBA" id="ARBA00022676"/>
    </source>
</evidence>
<dbReference type="Pfam" id="PF00397">
    <property type="entry name" value="WW"/>
    <property type="match status" value="1"/>
</dbReference>
<dbReference type="Pfam" id="PF02709">
    <property type="entry name" value="Glyco_transf_7C"/>
    <property type="match status" value="1"/>
</dbReference>
<evidence type="ECO:0000256" key="10">
    <source>
        <dbReference type="ARBA" id="ARBA00023180"/>
    </source>
</evidence>
<evidence type="ECO:0000256" key="6">
    <source>
        <dbReference type="ARBA" id="ARBA00022692"/>
    </source>
</evidence>
<feature type="compositionally biased region" description="Polar residues" evidence="11">
    <location>
        <begin position="80"/>
        <end position="96"/>
    </location>
</feature>
<dbReference type="PROSITE" id="PS01159">
    <property type="entry name" value="WW_DOMAIN_1"/>
    <property type="match status" value="1"/>
</dbReference>
<proteinExistence type="inferred from homology"/>
<dbReference type="SMART" id="SM00456">
    <property type="entry name" value="WW"/>
    <property type="match status" value="1"/>
</dbReference>
<comment type="similarity">
    <text evidence="3">Belongs to the glycosyltransferase 7 family.</text>
</comment>
<evidence type="ECO:0000256" key="8">
    <source>
        <dbReference type="ARBA" id="ARBA00022989"/>
    </source>
</evidence>